<dbReference type="Gene3D" id="4.10.80.40">
    <property type="entry name" value="succinate dehydrogenase protein domain"/>
    <property type="match status" value="1"/>
</dbReference>
<feature type="signal peptide" evidence="14">
    <location>
        <begin position="1"/>
        <end position="26"/>
    </location>
</feature>
<dbReference type="PIRSF" id="PIRSF000171">
    <property type="entry name" value="SDHA_APRA_LASPO"/>
    <property type="match status" value="1"/>
</dbReference>
<dbReference type="InterPro" id="IPR003953">
    <property type="entry name" value="FAD-dep_OxRdtase_2_FAD-bd"/>
</dbReference>
<evidence type="ECO:0000259" key="15">
    <source>
        <dbReference type="Pfam" id="PF00890"/>
    </source>
</evidence>
<proteinExistence type="inferred from homology"/>
<evidence type="ECO:0000313" key="17">
    <source>
        <dbReference type="EMBL" id="SPP64062.1"/>
    </source>
</evidence>
<comment type="subcellular location">
    <subcellularLocation>
        <location evidence="2">Cell inner membrane</location>
        <topology evidence="2">Peripheral membrane protein</topology>
        <orientation evidence="2">Cytoplasmic side</orientation>
    </subcellularLocation>
</comment>
<dbReference type="Gene3D" id="3.50.50.60">
    <property type="entry name" value="FAD/NAD(P)-binding domain"/>
    <property type="match status" value="1"/>
</dbReference>
<evidence type="ECO:0000256" key="6">
    <source>
        <dbReference type="ARBA" id="ARBA00022630"/>
    </source>
</evidence>
<evidence type="ECO:0000256" key="2">
    <source>
        <dbReference type="ARBA" id="ARBA00004515"/>
    </source>
</evidence>
<dbReference type="FunCoup" id="A0A330L566">
    <property type="interactions" value="446"/>
</dbReference>
<evidence type="ECO:0000256" key="10">
    <source>
        <dbReference type="ARBA" id="ARBA00023136"/>
    </source>
</evidence>
<dbReference type="Pfam" id="PF00890">
    <property type="entry name" value="FAD_binding_2"/>
    <property type="match status" value="1"/>
</dbReference>
<feature type="domain" description="Fumarate reductase/succinate dehydrogenase flavoprotein-like C-terminal" evidence="16">
    <location>
        <begin position="435"/>
        <end position="556"/>
    </location>
</feature>
<dbReference type="FunFam" id="3.90.700.10:FF:000005">
    <property type="entry name" value="Succinate dehydrogenase flavoprotein subunit"/>
    <property type="match status" value="1"/>
</dbReference>
<evidence type="ECO:0000256" key="11">
    <source>
        <dbReference type="ARBA" id="ARBA00049220"/>
    </source>
</evidence>
<dbReference type="PANTHER" id="PTHR11632:SF51">
    <property type="entry name" value="SUCCINATE DEHYDROGENASE [UBIQUINONE] FLAVOPROTEIN SUBUNIT, MITOCHONDRIAL"/>
    <property type="match status" value="1"/>
</dbReference>
<dbReference type="InterPro" id="IPR003952">
    <property type="entry name" value="FRD_SDH_FAD_BS"/>
</dbReference>
<comment type="cofactor">
    <cofactor evidence="1 13">
        <name>FAD</name>
        <dbReference type="ChEBI" id="CHEBI:57692"/>
    </cofactor>
</comment>
<evidence type="ECO:0000256" key="7">
    <source>
        <dbReference type="ARBA" id="ARBA00022827"/>
    </source>
</evidence>
<dbReference type="FunFam" id="1.20.58.100:FF:000001">
    <property type="entry name" value="Succinate dehydrogenase flavoprotein subunit (SdhA)"/>
    <property type="match status" value="1"/>
</dbReference>
<dbReference type="SUPFAM" id="SSF46977">
    <property type="entry name" value="Succinate dehydrogenase/fumarate reductase flavoprotein C-terminal domain"/>
    <property type="match status" value="1"/>
</dbReference>
<dbReference type="InterPro" id="IPR030664">
    <property type="entry name" value="SdhA/FrdA/AprA"/>
</dbReference>
<evidence type="ECO:0000256" key="9">
    <source>
        <dbReference type="ARBA" id="ARBA00023002"/>
    </source>
</evidence>
<evidence type="ECO:0000256" key="4">
    <source>
        <dbReference type="ARBA" id="ARBA00012792"/>
    </source>
</evidence>
<dbReference type="RefSeq" id="WP_121988488.1">
    <property type="nucleotide sequence ID" value="NZ_OUNR01000001.1"/>
</dbReference>
<dbReference type="SUPFAM" id="SSF51905">
    <property type="entry name" value="FAD/NAD(P)-binding domain"/>
    <property type="match status" value="1"/>
</dbReference>
<evidence type="ECO:0000256" key="8">
    <source>
        <dbReference type="ARBA" id="ARBA00022982"/>
    </source>
</evidence>
<feature type="binding site" evidence="13">
    <location>
        <position position="364"/>
    </location>
    <ligand>
        <name>FAD</name>
        <dbReference type="ChEBI" id="CHEBI:57692"/>
    </ligand>
</feature>
<dbReference type="AlphaFoldDB" id="A0A330L566"/>
<keyword evidence="18" id="KW-1185">Reference proteome</keyword>
<dbReference type="Gene3D" id="3.90.700.10">
    <property type="entry name" value="Succinate dehydrogenase/fumarate reductase flavoprotein, catalytic domain"/>
    <property type="match status" value="1"/>
</dbReference>
<keyword evidence="5" id="KW-0813">Transport</keyword>
<feature type="binding site" evidence="13">
    <location>
        <position position="211"/>
    </location>
    <ligand>
        <name>FAD</name>
        <dbReference type="ChEBI" id="CHEBI:57692"/>
    </ligand>
</feature>
<dbReference type="InterPro" id="IPR015939">
    <property type="entry name" value="Fum_Rdtase/Succ_DH_flav-like_C"/>
</dbReference>
<dbReference type="GO" id="GO:0005886">
    <property type="term" value="C:plasma membrane"/>
    <property type="evidence" value="ECO:0007669"/>
    <property type="project" value="UniProtKB-SubCell"/>
</dbReference>
<dbReference type="PRINTS" id="PR00368">
    <property type="entry name" value="FADPNR"/>
</dbReference>
<gene>
    <name evidence="17" type="primary">sdhA</name>
    <name evidence="17" type="ORF">NITLEN_11148</name>
</gene>
<dbReference type="Gene3D" id="1.20.58.100">
    <property type="entry name" value="Fumarate reductase/succinate dehydrogenase flavoprotein-like, C-terminal domain"/>
    <property type="match status" value="1"/>
</dbReference>
<organism evidence="17 18">
    <name type="scientific">Nitrospira lenta</name>
    <dbReference type="NCBI Taxonomy" id="1436998"/>
    <lineage>
        <taxon>Bacteria</taxon>
        <taxon>Pseudomonadati</taxon>
        <taxon>Nitrospirota</taxon>
        <taxon>Nitrospiria</taxon>
        <taxon>Nitrospirales</taxon>
        <taxon>Nitrospiraceae</taxon>
        <taxon>Nitrospira</taxon>
    </lineage>
</organism>
<evidence type="ECO:0000256" key="12">
    <source>
        <dbReference type="PIRSR" id="PIRSR000171-1"/>
    </source>
</evidence>
<feature type="binding site" evidence="13">
    <location>
        <begin position="37"/>
        <end position="52"/>
    </location>
    <ligand>
        <name>FAD</name>
        <dbReference type="ChEBI" id="CHEBI:57692"/>
    </ligand>
</feature>
<keyword evidence="10" id="KW-0472">Membrane</keyword>
<keyword evidence="7 13" id="KW-0274">FAD</keyword>
<comment type="similarity">
    <text evidence="3">Belongs to the FAD-dependent oxidoreductase 2 family. FRD/SDH subfamily.</text>
</comment>
<dbReference type="Proteomes" id="UP000248168">
    <property type="component" value="Unassembled WGS sequence"/>
</dbReference>
<feature type="binding site" evidence="13">
    <location>
        <begin position="380"/>
        <end position="381"/>
    </location>
    <ligand>
        <name>FAD</name>
        <dbReference type="ChEBI" id="CHEBI:57692"/>
    </ligand>
</feature>
<evidence type="ECO:0000256" key="3">
    <source>
        <dbReference type="ARBA" id="ARBA00008040"/>
    </source>
</evidence>
<dbReference type="SUPFAM" id="SSF56425">
    <property type="entry name" value="Succinate dehydrogenase/fumarate reductase flavoprotein, catalytic domain"/>
    <property type="match status" value="1"/>
</dbReference>
<dbReference type="EMBL" id="OUNR01000001">
    <property type="protein sequence ID" value="SPP64062.1"/>
    <property type="molecule type" value="Genomic_DNA"/>
</dbReference>
<name>A0A330L566_9BACT</name>
<feature type="binding site" evidence="13">
    <location>
        <begin position="15"/>
        <end position="20"/>
    </location>
    <ligand>
        <name>FAD</name>
        <dbReference type="ChEBI" id="CHEBI:57692"/>
    </ligand>
</feature>
<accession>A0A330L566</accession>
<feature type="domain" description="FAD-dependent oxidoreductase 2 FAD-binding" evidence="15">
    <location>
        <begin position="10"/>
        <end position="381"/>
    </location>
</feature>
<feature type="chain" id="PRO_5016342841" description="succinate dehydrogenase" evidence="14">
    <location>
        <begin position="27"/>
        <end position="556"/>
    </location>
</feature>
<comment type="catalytic activity">
    <reaction evidence="11">
        <text>a quinone + succinate = fumarate + a quinol</text>
        <dbReference type="Rhea" id="RHEA:40523"/>
        <dbReference type="ChEBI" id="CHEBI:24646"/>
        <dbReference type="ChEBI" id="CHEBI:29806"/>
        <dbReference type="ChEBI" id="CHEBI:30031"/>
        <dbReference type="ChEBI" id="CHEBI:132124"/>
        <dbReference type="EC" id="1.3.5.1"/>
    </reaction>
</comment>
<dbReference type="Pfam" id="PF02910">
    <property type="entry name" value="Succ_DH_flav_C"/>
    <property type="match status" value="1"/>
</dbReference>
<dbReference type="GO" id="GO:0050660">
    <property type="term" value="F:flavin adenine dinucleotide binding"/>
    <property type="evidence" value="ECO:0007669"/>
    <property type="project" value="InterPro"/>
</dbReference>
<evidence type="ECO:0000256" key="5">
    <source>
        <dbReference type="ARBA" id="ARBA00022448"/>
    </source>
</evidence>
<evidence type="ECO:0000256" key="14">
    <source>
        <dbReference type="SAM" id="SignalP"/>
    </source>
</evidence>
<feature type="binding site" evidence="13">
    <location>
        <position position="232"/>
    </location>
    <ligand>
        <name>substrate</name>
    </ligand>
</feature>
<keyword evidence="6 13" id="KW-0285">Flavoprotein</keyword>
<feature type="active site" description="Proton acceptor" evidence="12">
    <location>
        <position position="276"/>
    </location>
</feature>
<feature type="binding site" evidence="13">
    <location>
        <position position="375"/>
    </location>
    <ligand>
        <name>substrate</name>
    </ligand>
</feature>
<dbReference type="InParanoid" id="A0A330L566"/>
<dbReference type="EC" id="1.3.5.1" evidence="4"/>
<dbReference type="NCBIfam" id="TIGR01812">
    <property type="entry name" value="sdhA_frdA_Gneg"/>
    <property type="match status" value="1"/>
</dbReference>
<dbReference type="InterPro" id="IPR027477">
    <property type="entry name" value="Succ_DH/fumarate_Rdtase_cat_sf"/>
</dbReference>
<dbReference type="GO" id="GO:0008177">
    <property type="term" value="F:succinate dehydrogenase (quinone) activity"/>
    <property type="evidence" value="ECO:0007669"/>
    <property type="project" value="UniProtKB-EC"/>
</dbReference>
<feature type="binding site" evidence="13">
    <location>
        <position position="340"/>
    </location>
    <ligand>
        <name>substrate</name>
    </ligand>
</feature>
<sequence>MTTQRTHLHDILIVGAGLAGMRAALAAPTNLDVALISKVHPVRSHSVAAQGGINAALGENDSWEAHAFDTAKGGLYLGDQDAIEAMCREAPGDILELERLGVIFSRDAEGRIAQRPFGGAGFPRTCYAADRTGHALLHALYEQILKRRTTVYEEWYVTALVIEDGVCRGVIAWDIVRGGLRLIQAKAVILATGGSGRAFLTSTNAVINTGDGMALAYRAGVPLMDMEFVQFHPTTLKDTGILITEGARGEGGYLLNTLGERFLKRYAPEQMELATRSTVSLAIGQEILEGRGVDGCVLLDLRHLGRDKILERLPQIRQIAMEFAGLDPVETPIPIRPGAHYQMGGVRANQWGETAIPGLFAAGECACVSVHGANRLGGNSLLETIVFGRRAGTRAGEYAGTARHETLAPQHLAEEQARVERLLAQSGGERAWQVRQELGTTLSTNLGIFRTKESMTAAGSTVRELRPRAAAVTVQDKGRVFNTDLIQALELQCLVELAETIIAGALAREESRGAHYRSDFPTRNDAVWLRHTLTQRTPGGVRLSYAPVTVTRFQPK</sequence>
<dbReference type="InterPro" id="IPR014006">
    <property type="entry name" value="Succ_Dhase_FrdA_Gneg"/>
</dbReference>
<dbReference type="InterPro" id="IPR036188">
    <property type="entry name" value="FAD/NAD-bd_sf"/>
</dbReference>
<evidence type="ECO:0000256" key="13">
    <source>
        <dbReference type="PIRSR" id="PIRSR630664-51"/>
    </source>
</evidence>
<reference evidence="18" key="1">
    <citation type="submission" date="2018-04" db="EMBL/GenBank/DDBJ databases">
        <authorList>
            <person name="Lucker S."/>
            <person name="Sakoula D."/>
        </authorList>
    </citation>
    <scope>NUCLEOTIDE SEQUENCE [LARGE SCALE GENOMIC DNA]</scope>
</reference>
<dbReference type="PROSITE" id="PS00504">
    <property type="entry name" value="FRD_SDH_FAD_BINDING"/>
    <property type="match status" value="1"/>
</dbReference>
<evidence type="ECO:0000259" key="16">
    <source>
        <dbReference type="Pfam" id="PF02910"/>
    </source>
</evidence>
<keyword evidence="14" id="KW-0732">Signal</keyword>
<evidence type="ECO:0000256" key="1">
    <source>
        <dbReference type="ARBA" id="ARBA00001974"/>
    </source>
</evidence>
<keyword evidence="9 17" id="KW-0560">Oxidoreductase</keyword>
<dbReference type="PANTHER" id="PTHR11632">
    <property type="entry name" value="SUCCINATE DEHYDROGENASE 2 FLAVOPROTEIN SUBUNIT"/>
    <property type="match status" value="1"/>
</dbReference>
<protein>
    <recommendedName>
        <fullName evidence="4">succinate dehydrogenase</fullName>
        <ecNumber evidence="4">1.3.5.1</ecNumber>
    </recommendedName>
</protein>
<evidence type="ECO:0000313" key="18">
    <source>
        <dbReference type="Proteomes" id="UP000248168"/>
    </source>
</evidence>
<dbReference type="InterPro" id="IPR037099">
    <property type="entry name" value="Fum_R/Succ_DH_flav-like_C_sf"/>
</dbReference>
<dbReference type="GO" id="GO:0022900">
    <property type="term" value="P:electron transport chain"/>
    <property type="evidence" value="ECO:0007669"/>
    <property type="project" value="InterPro"/>
</dbReference>
<keyword evidence="8" id="KW-0249">Electron transport</keyword>
<dbReference type="OrthoDB" id="9806724at2"/>
<feature type="binding site" evidence="13">
    <location>
        <position position="244"/>
    </location>
    <ligand>
        <name>substrate</name>
    </ligand>
</feature>